<comment type="caution">
    <text evidence="2">The sequence shown here is derived from an EMBL/GenBank/DDBJ whole genome shotgun (WGS) entry which is preliminary data.</text>
</comment>
<name>A0ABW5NPU6_9FLAO</name>
<dbReference type="SUPFAM" id="SSF52540">
    <property type="entry name" value="P-loop containing nucleoside triphosphate hydrolases"/>
    <property type="match status" value="1"/>
</dbReference>
<proteinExistence type="predicted"/>
<protein>
    <submittedName>
        <fullName evidence="2">ATP-binding protein</fullName>
    </submittedName>
</protein>
<keyword evidence="2" id="KW-0547">Nucleotide-binding</keyword>
<feature type="domain" description="NadR/Ttd14 AAA" evidence="1">
    <location>
        <begin position="2"/>
        <end position="160"/>
    </location>
</feature>
<evidence type="ECO:0000313" key="3">
    <source>
        <dbReference type="Proteomes" id="UP001597480"/>
    </source>
</evidence>
<organism evidence="2 3">
    <name type="scientific">Flavobacterium suzhouense</name>
    <dbReference type="NCBI Taxonomy" id="1529638"/>
    <lineage>
        <taxon>Bacteria</taxon>
        <taxon>Pseudomonadati</taxon>
        <taxon>Bacteroidota</taxon>
        <taxon>Flavobacteriia</taxon>
        <taxon>Flavobacteriales</taxon>
        <taxon>Flavobacteriaceae</taxon>
        <taxon>Flavobacterium</taxon>
    </lineage>
</organism>
<dbReference type="Proteomes" id="UP001597480">
    <property type="component" value="Unassembled WGS sequence"/>
</dbReference>
<dbReference type="Pfam" id="PF13521">
    <property type="entry name" value="AAA_28"/>
    <property type="match status" value="1"/>
</dbReference>
<accession>A0ABW5NPU6</accession>
<dbReference type="GO" id="GO:0005524">
    <property type="term" value="F:ATP binding"/>
    <property type="evidence" value="ECO:0007669"/>
    <property type="project" value="UniProtKB-KW"/>
</dbReference>
<dbReference type="Gene3D" id="3.40.50.300">
    <property type="entry name" value="P-loop containing nucleotide triphosphate hydrolases"/>
    <property type="match status" value="1"/>
</dbReference>
<dbReference type="RefSeq" id="WP_379819546.1">
    <property type="nucleotide sequence ID" value="NZ_JBHUMD010000004.1"/>
</dbReference>
<keyword evidence="3" id="KW-1185">Reference proteome</keyword>
<keyword evidence="2" id="KW-0067">ATP-binding</keyword>
<gene>
    <name evidence="2" type="ORF">ACFSR3_02290</name>
</gene>
<dbReference type="InterPro" id="IPR038727">
    <property type="entry name" value="NadR/Ttd14_AAA_dom"/>
</dbReference>
<reference evidence="3" key="1">
    <citation type="journal article" date="2019" name="Int. J. Syst. Evol. Microbiol.">
        <title>The Global Catalogue of Microorganisms (GCM) 10K type strain sequencing project: providing services to taxonomists for standard genome sequencing and annotation.</title>
        <authorList>
            <consortium name="The Broad Institute Genomics Platform"/>
            <consortium name="The Broad Institute Genome Sequencing Center for Infectious Disease"/>
            <person name="Wu L."/>
            <person name="Ma J."/>
        </authorList>
    </citation>
    <scope>NUCLEOTIDE SEQUENCE [LARGE SCALE GENOMIC DNA]</scope>
    <source>
        <strain evidence="3">KCTC 42107</strain>
    </source>
</reference>
<sequence>MKIAITGAHRVGKTTLAEKLLEHFPEYELRPEPYYELEELGYEFSETPNIDDFAEQLNYSIKQITASSDNVIFDRCPIDIMAYLEALDGIQYINSMYDKAESAMEDIDLIIFVPIEEPDIITYQKSDYPELRDTVNEILKESVYDFGIEVIEVKGSLPERISQVLAKIT</sequence>
<evidence type="ECO:0000313" key="2">
    <source>
        <dbReference type="EMBL" id="MFD2600874.1"/>
    </source>
</evidence>
<evidence type="ECO:0000259" key="1">
    <source>
        <dbReference type="Pfam" id="PF13521"/>
    </source>
</evidence>
<dbReference type="EMBL" id="JBHUMD010000004">
    <property type="protein sequence ID" value="MFD2600874.1"/>
    <property type="molecule type" value="Genomic_DNA"/>
</dbReference>
<dbReference type="InterPro" id="IPR027417">
    <property type="entry name" value="P-loop_NTPase"/>
</dbReference>